<sequence>MGLPIQLVAVVNNNDIIHRAIQHGDFSFSGSVTPTLASAMDIQEPYNMERILWLLLDCDGSLIKTLMEQFYMSKNLTLPEELHRKLSEVLSSCSASDEDIVQAMRRCWEDNRYLLCPHSAVAVHYHYKQLDCHLSKPRCCLAPASAAKFPDAVLRAKLVPEVPPEIQALNPYLSPWKDHGASPQGIHFEASGGEEGEQEQSTWIHQRQVMLDQPDCLL</sequence>
<dbReference type="InterPro" id="IPR036052">
    <property type="entry name" value="TrpB-like_PALP_sf"/>
</dbReference>
<dbReference type="PANTHER" id="PTHR42690">
    <property type="entry name" value="THREONINE SYNTHASE FAMILY MEMBER"/>
    <property type="match status" value="1"/>
</dbReference>
<keyword evidence="2" id="KW-1185">Reference proteome</keyword>
<name>A0A8C3F278_CHRPI</name>
<dbReference type="AlphaFoldDB" id="A0A8C3F278"/>
<dbReference type="GO" id="GO:0046360">
    <property type="term" value="P:2-oxobutyrate biosynthetic process"/>
    <property type="evidence" value="ECO:0007669"/>
    <property type="project" value="TreeGrafter"/>
</dbReference>
<dbReference type="InterPro" id="IPR051166">
    <property type="entry name" value="Threonine_Synthase"/>
</dbReference>
<reference evidence="1" key="2">
    <citation type="submission" date="2025-09" db="UniProtKB">
        <authorList>
            <consortium name="Ensembl"/>
        </authorList>
    </citation>
    <scope>IDENTIFICATION</scope>
</reference>
<evidence type="ECO:0000313" key="1">
    <source>
        <dbReference type="Ensembl" id="ENSCPBP00000001782.1"/>
    </source>
</evidence>
<proteinExistence type="predicted"/>
<protein>
    <submittedName>
        <fullName evidence="1">Uncharacterized protein</fullName>
    </submittedName>
</protein>
<dbReference type="FunFam" id="3.40.50.1100:FF:000047">
    <property type="entry name" value="Threonine synthase like 2"/>
    <property type="match status" value="1"/>
</dbReference>
<dbReference type="GO" id="GO:0030170">
    <property type="term" value="F:pyridoxal phosphate binding"/>
    <property type="evidence" value="ECO:0007669"/>
    <property type="project" value="TreeGrafter"/>
</dbReference>
<reference evidence="1" key="1">
    <citation type="submission" date="2025-08" db="UniProtKB">
        <authorList>
            <consortium name="Ensembl"/>
        </authorList>
    </citation>
    <scope>IDENTIFICATION</scope>
</reference>
<dbReference type="Ensembl" id="ENSCPBT00000002193.1">
    <property type="protein sequence ID" value="ENSCPBP00000001782.1"/>
    <property type="gene ID" value="ENSCPBG00000001431.1"/>
</dbReference>
<accession>A0A8C3F278</accession>
<dbReference type="SUPFAM" id="SSF53686">
    <property type="entry name" value="Tryptophan synthase beta subunit-like PLP-dependent enzymes"/>
    <property type="match status" value="1"/>
</dbReference>
<dbReference type="OMA" id="KPRCCLA"/>
<dbReference type="Proteomes" id="UP000694380">
    <property type="component" value="Unplaced"/>
</dbReference>
<dbReference type="GeneTree" id="ENSGT00940000158503"/>
<dbReference type="PANTHER" id="PTHR42690:SF1">
    <property type="entry name" value="THREONINE SYNTHASE-LIKE 2"/>
    <property type="match status" value="1"/>
</dbReference>
<evidence type="ECO:0000313" key="2">
    <source>
        <dbReference type="Proteomes" id="UP000694380"/>
    </source>
</evidence>
<dbReference type="Gene3D" id="3.40.50.1100">
    <property type="match status" value="1"/>
</dbReference>
<dbReference type="GO" id="GO:0009071">
    <property type="term" value="P:serine family amino acid catabolic process"/>
    <property type="evidence" value="ECO:0007669"/>
    <property type="project" value="TreeGrafter"/>
</dbReference>
<organism evidence="1 2">
    <name type="scientific">Chrysemys picta bellii</name>
    <name type="common">Western painted turtle</name>
    <name type="synonym">Emys bellii</name>
    <dbReference type="NCBI Taxonomy" id="8478"/>
    <lineage>
        <taxon>Eukaryota</taxon>
        <taxon>Metazoa</taxon>
        <taxon>Chordata</taxon>
        <taxon>Craniata</taxon>
        <taxon>Vertebrata</taxon>
        <taxon>Euteleostomi</taxon>
        <taxon>Archelosauria</taxon>
        <taxon>Testudinata</taxon>
        <taxon>Testudines</taxon>
        <taxon>Cryptodira</taxon>
        <taxon>Durocryptodira</taxon>
        <taxon>Testudinoidea</taxon>
        <taxon>Emydidae</taxon>
        <taxon>Chrysemys</taxon>
    </lineage>
</organism>